<keyword evidence="2" id="KW-1185">Reference proteome</keyword>
<dbReference type="AlphaFoldDB" id="A0A926EG83"/>
<gene>
    <name evidence="1" type="ORF">H8709_09830</name>
</gene>
<evidence type="ECO:0000313" key="1">
    <source>
        <dbReference type="EMBL" id="MBC8571122.1"/>
    </source>
</evidence>
<dbReference type="PANTHER" id="PTHR40056:SF1">
    <property type="entry name" value="DUF1836 DOMAIN-CONTAINING PROTEIN"/>
    <property type="match status" value="1"/>
</dbReference>
<dbReference type="EMBL" id="JACRTC010000007">
    <property type="protein sequence ID" value="MBC8571122.1"/>
    <property type="molecule type" value="Genomic_DNA"/>
</dbReference>
<dbReference type="Proteomes" id="UP000660861">
    <property type="component" value="Unassembled WGS sequence"/>
</dbReference>
<dbReference type="Pfam" id="PF08876">
    <property type="entry name" value="DUF1836"/>
    <property type="match status" value="1"/>
</dbReference>
<reference evidence="1" key="1">
    <citation type="submission" date="2020-08" db="EMBL/GenBank/DDBJ databases">
        <title>Genome public.</title>
        <authorList>
            <person name="Liu C."/>
            <person name="Sun Q."/>
        </authorList>
    </citation>
    <scope>NUCLEOTIDE SEQUENCE</scope>
    <source>
        <strain evidence="1">NSJ-54</strain>
    </source>
</reference>
<name>A0A926EG83_9FIRM</name>
<dbReference type="InterPro" id="IPR014975">
    <property type="entry name" value="DUF1836"/>
</dbReference>
<accession>A0A926EG83</accession>
<dbReference type="PANTHER" id="PTHR40056">
    <property type="entry name" value="HYPOTHETICAL CYTOSOLIC PROTEIN"/>
    <property type="match status" value="1"/>
</dbReference>
<organism evidence="1 2">
    <name type="scientific">Zongyangia hominis</name>
    <dbReference type="NCBI Taxonomy" id="2763677"/>
    <lineage>
        <taxon>Bacteria</taxon>
        <taxon>Bacillati</taxon>
        <taxon>Bacillota</taxon>
        <taxon>Clostridia</taxon>
        <taxon>Eubacteriales</taxon>
        <taxon>Oscillospiraceae</taxon>
        <taxon>Zongyangia</taxon>
    </lineage>
</organism>
<evidence type="ECO:0000313" key="2">
    <source>
        <dbReference type="Proteomes" id="UP000660861"/>
    </source>
</evidence>
<protein>
    <submittedName>
        <fullName evidence="1">DUF1836 domain-containing protein</fullName>
    </submittedName>
</protein>
<sequence length="192" mass="22262">MDINNEQVMKAVEQAVETSDLAPWDIPNIDLYMDQVITIFEDTLRGNKRREEDKLLTKTMINNYSKAGIVQPVKGKKYSKDHILQMLLIYNLKQTLSISDIERLTQGLQEDGQLPEHLAEIYEEFLEEKKKQRTAFTAQFSEDMKSAAPIKTHTDLYKIVLSLCSMSNFLKLAAERIIDDYFDVPQKRAKEK</sequence>
<dbReference type="RefSeq" id="WP_262398212.1">
    <property type="nucleotide sequence ID" value="NZ_JACRTC010000007.1"/>
</dbReference>
<proteinExistence type="predicted"/>
<comment type="caution">
    <text evidence="1">The sequence shown here is derived from an EMBL/GenBank/DDBJ whole genome shotgun (WGS) entry which is preliminary data.</text>
</comment>